<feature type="transmembrane region" description="Helical" evidence="1">
    <location>
        <begin position="56"/>
        <end position="74"/>
    </location>
</feature>
<comment type="caution">
    <text evidence="2">The sequence shown here is derived from an EMBL/GenBank/DDBJ whole genome shotgun (WGS) entry which is preliminary data.</text>
</comment>
<feature type="transmembrane region" description="Helical" evidence="1">
    <location>
        <begin position="158"/>
        <end position="180"/>
    </location>
</feature>
<dbReference type="EMBL" id="JAECSB010000045">
    <property type="protein sequence ID" value="MBH5143858.1"/>
    <property type="molecule type" value="Genomic_DNA"/>
</dbReference>
<proteinExistence type="predicted"/>
<reference evidence="2 3" key="1">
    <citation type="submission" date="2020-12" db="EMBL/GenBank/DDBJ databases">
        <title>Draft genome sequence of furan degrading bacterial strain FUR100.</title>
        <authorList>
            <person name="Woiski C."/>
        </authorList>
    </citation>
    <scope>NUCLEOTIDE SEQUENCE [LARGE SCALE GENOMIC DNA]</scope>
    <source>
        <strain evidence="2 3">FUR100</strain>
    </source>
</reference>
<sequence length="383" mass="41159">MTDDRTASRAKHQTSDTRDVRELLGLRTTAATVVVGAFIATFLLLALTTAPTAKSLWAETSAWIVVSSAAIALIRTAGDPLPYRTTLALTLAGPISLNLVFAVVPIPIDGLLQLWPLSAATAIYTYMCVRGRTGWAWLGMTATLASCAWWAQRTGQGAGYGIGISIINLAPLLMATFFAWTIRPAARDIFALREQTIIRVAAEAADTAILDERDQQLRRLDNLARPLLEHLATDEDITDEQQLACTLLEAHLRDTLRAPILDTADVAAAARAARARGVDVILLDDHGMDQTADPVREQIITAVLAALTEAADGTLTVRVAPPQRDTLLTILHRRSDDTTRSEYGQDGLALLVPDTLIDLATASLLSNRAEGANRGGDDALDEP</sequence>
<feature type="transmembrane region" description="Helical" evidence="1">
    <location>
        <begin position="28"/>
        <end position="50"/>
    </location>
</feature>
<evidence type="ECO:0000313" key="3">
    <source>
        <dbReference type="Proteomes" id="UP000627573"/>
    </source>
</evidence>
<organism evidence="2 3">
    <name type="scientific">Rhodococcus erythropolis</name>
    <name type="common">Arthrobacter picolinophilus</name>
    <dbReference type="NCBI Taxonomy" id="1833"/>
    <lineage>
        <taxon>Bacteria</taxon>
        <taxon>Bacillati</taxon>
        <taxon>Actinomycetota</taxon>
        <taxon>Actinomycetes</taxon>
        <taxon>Mycobacteriales</taxon>
        <taxon>Nocardiaceae</taxon>
        <taxon>Rhodococcus</taxon>
        <taxon>Rhodococcus erythropolis group</taxon>
    </lineage>
</organism>
<accession>A0A8I0ZV79</accession>
<protein>
    <submittedName>
        <fullName evidence="2">Uncharacterized protein</fullName>
    </submittedName>
</protein>
<feature type="transmembrane region" description="Helical" evidence="1">
    <location>
        <begin position="134"/>
        <end position="152"/>
    </location>
</feature>
<keyword evidence="1" id="KW-0472">Membrane</keyword>
<dbReference type="AlphaFoldDB" id="A0A8I0ZV79"/>
<dbReference type="RefSeq" id="WP_197941182.1">
    <property type="nucleotide sequence ID" value="NZ_JAECSB010000045.1"/>
</dbReference>
<gene>
    <name evidence="2" type="ORF">I3517_14690</name>
</gene>
<feature type="transmembrane region" description="Helical" evidence="1">
    <location>
        <begin position="86"/>
        <end position="104"/>
    </location>
</feature>
<name>A0A8I0ZV79_RHOER</name>
<evidence type="ECO:0000256" key="1">
    <source>
        <dbReference type="SAM" id="Phobius"/>
    </source>
</evidence>
<keyword evidence="3" id="KW-1185">Reference proteome</keyword>
<dbReference type="Proteomes" id="UP000627573">
    <property type="component" value="Unassembled WGS sequence"/>
</dbReference>
<keyword evidence="1" id="KW-1133">Transmembrane helix</keyword>
<evidence type="ECO:0000313" key="2">
    <source>
        <dbReference type="EMBL" id="MBH5143858.1"/>
    </source>
</evidence>
<keyword evidence="1" id="KW-0812">Transmembrane</keyword>